<keyword evidence="4" id="KW-1185">Reference proteome</keyword>
<proteinExistence type="predicted"/>
<feature type="chain" id="PRO_5035308167" evidence="1">
    <location>
        <begin position="27"/>
        <end position="543"/>
    </location>
</feature>
<keyword evidence="1" id="KW-0732">Signal</keyword>
<protein>
    <submittedName>
        <fullName evidence="3">DVUA0089 family protein</fullName>
    </submittedName>
</protein>
<reference evidence="3" key="1">
    <citation type="submission" date="2020-10" db="EMBL/GenBank/DDBJ databases">
        <title>Paenihalocynthiibacter styelae gen. nov., sp. nov., isolated from stalked sea squirt Styela clava.</title>
        <authorList>
            <person name="Kim Y.-O."/>
            <person name="Yoon J.-H."/>
        </authorList>
    </citation>
    <scope>NUCLEOTIDE SEQUENCE</scope>
    <source>
        <strain evidence="3">MYP1-1</strain>
    </source>
</reference>
<dbReference type="Proteomes" id="UP000640583">
    <property type="component" value="Unassembled WGS sequence"/>
</dbReference>
<organism evidence="3 4">
    <name type="scientific">Halocynthiibacter styelae</name>
    <dbReference type="NCBI Taxonomy" id="2761955"/>
    <lineage>
        <taxon>Bacteria</taxon>
        <taxon>Pseudomonadati</taxon>
        <taxon>Pseudomonadota</taxon>
        <taxon>Alphaproteobacteria</taxon>
        <taxon>Rhodobacterales</taxon>
        <taxon>Paracoccaceae</taxon>
        <taxon>Halocynthiibacter</taxon>
    </lineage>
</organism>
<comment type="caution">
    <text evidence="3">The sequence shown here is derived from an EMBL/GenBank/DDBJ whole genome shotgun (WGS) entry which is preliminary data.</text>
</comment>
<sequence>MTRFSRKSLLLASGAALSVLATGAQAQERGACGQPQILTHAQYLITGATAPAVDTVVAIARREPAYIELEVGQRTGVTIETSSGNADPVVVIFNANGDPLLGNDDGAGGLNSLLSIELDPGSYCAQISTYTSVPDGYGTPTGFNENIPLQIRTGLEAPRVDTAGGGGAAASTECFAMPNLVHLDDPVGSGAESLAVNGTVPYAYSFSVEEGTNMSLLARSNTLDTFLTLVDVNGNQIATDDDGGGGTDSHIGINYGLPAGEYCVAVTGYDPATSGPADLTISDYNENISVSGGSVGPANPCGDPATTVSLTAGEHVQGVLSGESQDYTFDLAEPMALRLTATSNSFDTYLWLYTADGVLLNENDDADGLGTGSRIENRDQLPAGSYCASVTPFGGDGTGAFNMHLMELSEEALLMEAYNNAEILPPSTAGVEMTDLGLLHRNLRADNAGGETQWYLFEVEDESFVVVDSASVGSVSEIVLFDYEGSGQRIAASQLNSESLSTRLVKKIGSGIYALAVVPDRSAGAGVGASALSLQRYIRPPRQ</sequence>
<accession>A0A8J7IM26</accession>
<dbReference type="Pfam" id="PF04151">
    <property type="entry name" value="PPC"/>
    <property type="match status" value="1"/>
</dbReference>
<gene>
    <name evidence="3" type="ORF">H1D41_05240</name>
</gene>
<evidence type="ECO:0000313" key="3">
    <source>
        <dbReference type="EMBL" id="MBI1493036.1"/>
    </source>
</evidence>
<dbReference type="RefSeq" id="WP_228847898.1">
    <property type="nucleotide sequence ID" value="NZ_JADCKQ010000003.1"/>
</dbReference>
<dbReference type="EMBL" id="JADCKQ010000003">
    <property type="protein sequence ID" value="MBI1493036.1"/>
    <property type="molecule type" value="Genomic_DNA"/>
</dbReference>
<evidence type="ECO:0000313" key="4">
    <source>
        <dbReference type="Proteomes" id="UP000640583"/>
    </source>
</evidence>
<evidence type="ECO:0000259" key="2">
    <source>
        <dbReference type="Pfam" id="PF04151"/>
    </source>
</evidence>
<dbReference type="Gene3D" id="2.60.120.380">
    <property type="match status" value="2"/>
</dbReference>
<dbReference type="NCBIfam" id="NF038127">
    <property type="entry name" value="FDP_fam"/>
    <property type="match status" value="1"/>
</dbReference>
<dbReference type="AlphaFoldDB" id="A0A8J7IM26"/>
<evidence type="ECO:0000256" key="1">
    <source>
        <dbReference type="SAM" id="SignalP"/>
    </source>
</evidence>
<feature type="domain" description="Peptidase C-terminal archaeal/bacterial" evidence="2">
    <location>
        <begin position="204"/>
        <end position="268"/>
    </location>
</feature>
<feature type="signal peptide" evidence="1">
    <location>
        <begin position="1"/>
        <end position="26"/>
    </location>
</feature>
<name>A0A8J7IM26_9RHOB</name>
<dbReference type="InterPro" id="IPR007280">
    <property type="entry name" value="Peptidase_C_arc/bac"/>
</dbReference>